<dbReference type="Proteomes" id="UP000230066">
    <property type="component" value="Unassembled WGS sequence"/>
</dbReference>
<keyword evidence="3" id="KW-1185">Reference proteome</keyword>
<evidence type="ECO:0008006" key="4">
    <source>
        <dbReference type="Google" id="ProtNLM"/>
    </source>
</evidence>
<name>A0A4E0S2X9_FASHE</name>
<dbReference type="AlphaFoldDB" id="A0A4E0S2X9"/>
<accession>A0A4E0S2X9</accession>
<proteinExistence type="predicted"/>
<evidence type="ECO:0000256" key="1">
    <source>
        <dbReference type="SAM" id="Coils"/>
    </source>
</evidence>
<organism evidence="2 3">
    <name type="scientific">Fasciola hepatica</name>
    <name type="common">Liver fluke</name>
    <dbReference type="NCBI Taxonomy" id="6192"/>
    <lineage>
        <taxon>Eukaryota</taxon>
        <taxon>Metazoa</taxon>
        <taxon>Spiralia</taxon>
        <taxon>Lophotrochozoa</taxon>
        <taxon>Platyhelminthes</taxon>
        <taxon>Trematoda</taxon>
        <taxon>Digenea</taxon>
        <taxon>Plagiorchiida</taxon>
        <taxon>Echinostomata</taxon>
        <taxon>Echinostomatoidea</taxon>
        <taxon>Fasciolidae</taxon>
        <taxon>Fasciola</taxon>
    </lineage>
</organism>
<evidence type="ECO:0000313" key="3">
    <source>
        <dbReference type="Proteomes" id="UP000230066"/>
    </source>
</evidence>
<protein>
    <recommendedName>
        <fullName evidence="4">Basal body-orientation factor 1</fullName>
    </recommendedName>
</protein>
<evidence type="ECO:0000313" key="2">
    <source>
        <dbReference type="EMBL" id="THD28152.1"/>
    </source>
</evidence>
<feature type="coiled-coil region" evidence="1">
    <location>
        <begin position="213"/>
        <end position="240"/>
    </location>
</feature>
<dbReference type="EMBL" id="JXXN02000224">
    <property type="protein sequence ID" value="THD28152.1"/>
    <property type="molecule type" value="Genomic_DNA"/>
</dbReference>
<sequence length="501" mass="58088">MNDRLEILRERVRRLNDENYAVSDLLEHSEKDSLEVFGTLKKNEEKKDGEICALRKELCQTLQSQKEEKGELIVDLERSLKKMEENVQQKDNDIQSLQSSLKNLQDFMEERDEYQSELRHMRIRKEALQNIQMLALEAHRAALANLSSSVKSVYKQNVDMRMLLKHFKDQLRDMTANSMEIKNHNQHLILEKKTLECLLHKLKADYKKSLQKLTEHSHREAQLEQRLARTEQEFAIFRKTTAEAFNNRELEVQKSIETSNRIVQLERKRTARVYALANRILEHRSDVEQFFLTSLEEVRDEIVTTQANYKQDAKAAYNTRLRLAYYGAADYPRIRTFQPGLPSTNTVYDDLKAANCMPSKAKVQFFELTWEQKERVLANLFARINAGRKVNRRSPSRVESTPVLCTPIEMTHHSKETDSSVLSISTLELEKCAGKNSPLKVSKGLCFSAPGSLKSDPENNEDSHSLPELRNVHNLKSQMLLQTAVEQRIDAQEQSVNLTTK</sequence>
<feature type="coiled-coil region" evidence="1">
    <location>
        <begin position="66"/>
        <end position="131"/>
    </location>
</feature>
<dbReference type="PANTHER" id="PTHR14845:SF0">
    <property type="entry name" value="DUF4515 DOMAIN-CONTAINING PROTEIN"/>
    <property type="match status" value="1"/>
</dbReference>
<dbReference type="PANTHER" id="PTHR14845">
    <property type="entry name" value="COILED-COIL DOMAIN-CONTAINING 166"/>
    <property type="match status" value="1"/>
</dbReference>
<gene>
    <name evidence="2" type="ORF">D915_001056</name>
</gene>
<keyword evidence="1" id="KW-0175">Coiled coil</keyword>
<reference evidence="2" key="1">
    <citation type="submission" date="2019-03" db="EMBL/GenBank/DDBJ databases">
        <title>Improved annotation for the trematode Fasciola hepatica.</title>
        <authorList>
            <person name="Choi Y.-J."/>
            <person name="Martin J."/>
            <person name="Mitreva M."/>
        </authorList>
    </citation>
    <scope>NUCLEOTIDE SEQUENCE [LARGE SCALE GENOMIC DNA]</scope>
</reference>
<comment type="caution">
    <text evidence="2">The sequence shown here is derived from an EMBL/GenBank/DDBJ whole genome shotgun (WGS) entry which is preliminary data.</text>
</comment>